<gene>
    <name evidence="1" type="ORF">SAMN06265353_1386</name>
</gene>
<protein>
    <recommendedName>
        <fullName evidence="3">DUF488 domain-containing protein</fullName>
    </recommendedName>
</protein>
<dbReference type="PIRSF" id="PIRSF024492">
    <property type="entry name" value="UCP024492"/>
    <property type="match status" value="1"/>
</dbReference>
<evidence type="ECO:0000313" key="1">
    <source>
        <dbReference type="EMBL" id="SNZ15505.1"/>
    </source>
</evidence>
<sequence>MGLFLIGYEKLKIEEFVKLLKEAGVDLLVDVRQNPWSRRPEFRSSSLSKALKTHGIDYMHIPELGSPKEIRKKDTATMLQLYRDHLRNQNTALETLKSLLSTRRVALMCYERDPLTCHRIVIARELLLRGVIEEFEDLRAKNLDLM</sequence>
<evidence type="ECO:0008006" key="3">
    <source>
        <dbReference type="Google" id="ProtNLM"/>
    </source>
</evidence>
<dbReference type="PANTHER" id="PTHR39337">
    <property type="entry name" value="BLR5642 PROTEIN"/>
    <property type="match status" value="1"/>
</dbReference>
<accession>A0A285P1A8</accession>
<dbReference type="InterPro" id="IPR007438">
    <property type="entry name" value="DUF488"/>
</dbReference>
<dbReference type="RefSeq" id="WP_096602750.1">
    <property type="nucleotide sequence ID" value="NZ_OBEN01000008.1"/>
</dbReference>
<proteinExistence type="predicted"/>
<keyword evidence="2" id="KW-1185">Reference proteome</keyword>
<dbReference type="InterPro" id="IPR014519">
    <property type="entry name" value="UCP024492"/>
</dbReference>
<dbReference type="AlphaFoldDB" id="A0A285P1A8"/>
<name>A0A285P1A8_9AQUI</name>
<dbReference type="EMBL" id="OBEN01000008">
    <property type="protein sequence ID" value="SNZ15505.1"/>
    <property type="molecule type" value="Genomic_DNA"/>
</dbReference>
<dbReference type="Pfam" id="PF04343">
    <property type="entry name" value="DUF488"/>
    <property type="match status" value="1"/>
</dbReference>
<dbReference type="PANTHER" id="PTHR39337:SF1">
    <property type="entry name" value="BLR5642 PROTEIN"/>
    <property type="match status" value="1"/>
</dbReference>
<dbReference type="OrthoDB" id="9789109at2"/>
<evidence type="ECO:0000313" key="2">
    <source>
        <dbReference type="Proteomes" id="UP000218627"/>
    </source>
</evidence>
<organism evidence="1 2">
    <name type="scientific">Hydrogenobacter hydrogenophilus</name>
    <dbReference type="NCBI Taxonomy" id="35835"/>
    <lineage>
        <taxon>Bacteria</taxon>
        <taxon>Pseudomonadati</taxon>
        <taxon>Aquificota</taxon>
        <taxon>Aquificia</taxon>
        <taxon>Aquificales</taxon>
        <taxon>Aquificaceae</taxon>
        <taxon>Hydrogenobacter</taxon>
    </lineage>
</organism>
<dbReference type="Proteomes" id="UP000218627">
    <property type="component" value="Unassembled WGS sequence"/>
</dbReference>
<reference evidence="2" key="1">
    <citation type="submission" date="2017-09" db="EMBL/GenBank/DDBJ databases">
        <authorList>
            <person name="Varghese N."/>
            <person name="Submissions S."/>
        </authorList>
    </citation>
    <scope>NUCLEOTIDE SEQUENCE [LARGE SCALE GENOMIC DNA]</scope>
    <source>
        <strain evidence="2">DSM 2913</strain>
    </source>
</reference>